<dbReference type="EMBL" id="CP003680">
    <property type="protein sequence ID" value="AFP65291.1"/>
    <property type="molecule type" value="Genomic_DNA"/>
</dbReference>
<organism evidence="4 5">
    <name type="scientific">Chroomonas mesostigmatica CCMP1168</name>
    <dbReference type="NCBI Taxonomy" id="1195612"/>
    <lineage>
        <taxon>Eukaryota</taxon>
        <taxon>Cryptophyceae</taxon>
        <taxon>Pyrenomonadales</taxon>
        <taxon>Chroomonadaceae</taxon>
        <taxon>Chroomonas</taxon>
    </lineage>
</organism>
<name>J7G5D7_9CRYP</name>
<keyword evidence="2 4" id="KW-0689">Ribosomal protein</keyword>
<dbReference type="SMART" id="SM01397">
    <property type="entry name" value="Ribosomal_S3Ae"/>
    <property type="match status" value="1"/>
</dbReference>
<evidence type="ECO:0000256" key="1">
    <source>
        <dbReference type="ARBA" id="ARBA00022490"/>
    </source>
</evidence>
<accession>J7G5D7</accession>
<evidence type="ECO:0000313" key="5">
    <source>
        <dbReference type="Proteomes" id="UP000243348"/>
    </source>
</evidence>
<dbReference type="AlphaFoldDB" id="J7G5D7"/>
<dbReference type="Pfam" id="PF01015">
    <property type="entry name" value="Ribosomal_S3Ae"/>
    <property type="match status" value="1"/>
</dbReference>
<evidence type="ECO:0000256" key="3">
    <source>
        <dbReference type="ARBA" id="ARBA00023274"/>
    </source>
</evidence>
<keyword evidence="4" id="KW-0542">Nucleomorph</keyword>
<geneLocation type="nucleomorph" evidence="4"/>
<gene>
    <name evidence="4" type="primary">rps3A</name>
    <name evidence="4" type="ORF">CMESO_92</name>
</gene>
<dbReference type="Proteomes" id="UP000243348">
    <property type="component" value="Nucleomorph 1"/>
</dbReference>
<keyword evidence="3" id="KW-0687">Ribonucleoprotein</keyword>
<proteinExistence type="predicted"/>
<sequence length="230" mass="26880">MTIYKNKRLSKAGREGKKKPIDSIEKKEWIFVKTPMNFGSNIFGHTLLNKSTSSIPNINNKIFNVSLADINENEKDSFVKIKLKGSKLEYGDLLGFENEKKCLTDFYGSEITRDKLSSMVKKWQTTIESAIDIKTEDGFFLRIFWIAFSKKKKGQLKKAFYLNSSQIRAIRRKISEIILQITNKRILANLLIGDIYFSRHINNQIVRVCRKIAPIHSFYFRKIKMLKEKR</sequence>
<dbReference type="PANTHER" id="PTHR11830">
    <property type="entry name" value="40S RIBOSOMAL PROTEIN S3A"/>
    <property type="match status" value="1"/>
</dbReference>
<evidence type="ECO:0000313" key="4">
    <source>
        <dbReference type="EMBL" id="AFP65291.1"/>
    </source>
</evidence>
<dbReference type="GO" id="GO:1990904">
    <property type="term" value="C:ribonucleoprotein complex"/>
    <property type="evidence" value="ECO:0007669"/>
    <property type="project" value="UniProtKB-KW"/>
</dbReference>
<dbReference type="GO" id="GO:0006412">
    <property type="term" value="P:translation"/>
    <property type="evidence" value="ECO:0007669"/>
    <property type="project" value="InterPro"/>
</dbReference>
<dbReference type="InterPro" id="IPR001593">
    <property type="entry name" value="Ribosomal_eS1"/>
</dbReference>
<dbReference type="GO" id="GO:0005840">
    <property type="term" value="C:ribosome"/>
    <property type="evidence" value="ECO:0007669"/>
    <property type="project" value="UniProtKB-KW"/>
</dbReference>
<dbReference type="GO" id="GO:0003735">
    <property type="term" value="F:structural constituent of ribosome"/>
    <property type="evidence" value="ECO:0007669"/>
    <property type="project" value="InterPro"/>
</dbReference>
<reference evidence="4 5" key="1">
    <citation type="journal article" date="2012" name="Genome Biol. Evol.">
        <title>Nucleomorph genome sequence of the cryptophyte alga Chroomonas mesostigmatica CCMP1168 reveals lineage-specific gene loss and genome complexity.</title>
        <authorList>
            <person name="Moore C.E."/>
            <person name="Curtis B."/>
            <person name="Mills T."/>
            <person name="Tanifuji G."/>
            <person name="Archibald J.M."/>
        </authorList>
    </citation>
    <scope>NUCLEOTIDE SEQUENCE [LARGE SCALE GENOMIC DNA]</scope>
    <source>
        <strain evidence="4 5">CCMP1168</strain>
    </source>
</reference>
<keyword evidence="1" id="KW-0963">Cytoplasm</keyword>
<protein>
    <submittedName>
        <fullName evidence="4">40S ribosomal protein S3A</fullName>
    </submittedName>
</protein>
<evidence type="ECO:0000256" key="2">
    <source>
        <dbReference type="ARBA" id="ARBA00022980"/>
    </source>
</evidence>